<keyword evidence="2" id="KW-1185">Reference proteome</keyword>
<gene>
    <name evidence="1" type="ORF">AVEN_271682_1</name>
</gene>
<protein>
    <submittedName>
        <fullName evidence="1">Uncharacterized protein</fullName>
    </submittedName>
</protein>
<name>A0A4Y2J8N0_ARAVE</name>
<evidence type="ECO:0000313" key="2">
    <source>
        <dbReference type="Proteomes" id="UP000499080"/>
    </source>
</evidence>
<organism evidence="1 2">
    <name type="scientific">Araneus ventricosus</name>
    <name type="common">Orbweaver spider</name>
    <name type="synonym">Epeira ventricosa</name>
    <dbReference type="NCBI Taxonomy" id="182803"/>
    <lineage>
        <taxon>Eukaryota</taxon>
        <taxon>Metazoa</taxon>
        <taxon>Ecdysozoa</taxon>
        <taxon>Arthropoda</taxon>
        <taxon>Chelicerata</taxon>
        <taxon>Arachnida</taxon>
        <taxon>Araneae</taxon>
        <taxon>Araneomorphae</taxon>
        <taxon>Entelegynae</taxon>
        <taxon>Araneoidea</taxon>
        <taxon>Araneidae</taxon>
        <taxon>Araneus</taxon>
    </lineage>
</organism>
<reference evidence="1 2" key="1">
    <citation type="journal article" date="2019" name="Sci. Rep.">
        <title>Orb-weaving spider Araneus ventricosus genome elucidates the spidroin gene catalogue.</title>
        <authorList>
            <person name="Kono N."/>
            <person name="Nakamura H."/>
            <person name="Ohtoshi R."/>
            <person name="Moran D.A.P."/>
            <person name="Shinohara A."/>
            <person name="Yoshida Y."/>
            <person name="Fujiwara M."/>
            <person name="Mori M."/>
            <person name="Tomita M."/>
            <person name="Arakawa K."/>
        </authorList>
    </citation>
    <scope>NUCLEOTIDE SEQUENCE [LARGE SCALE GENOMIC DNA]</scope>
</reference>
<dbReference type="OrthoDB" id="9971063at2759"/>
<dbReference type="Proteomes" id="UP000499080">
    <property type="component" value="Unassembled WGS sequence"/>
</dbReference>
<accession>A0A4Y2J8N0</accession>
<comment type="caution">
    <text evidence="1">The sequence shown here is derived from an EMBL/GenBank/DDBJ whole genome shotgun (WGS) entry which is preliminary data.</text>
</comment>
<dbReference type="EMBL" id="BGPR01003308">
    <property type="protein sequence ID" value="GBM86390.1"/>
    <property type="molecule type" value="Genomic_DNA"/>
</dbReference>
<evidence type="ECO:0000313" key="1">
    <source>
        <dbReference type="EMBL" id="GBM86390.1"/>
    </source>
</evidence>
<sequence length="164" mass="18633">MNCGGVRKRAPNLEFASSLSVSKERRSDLGANVIRTSFRMSFFQRIKVKFKASHPTAAPDIHSPCCISCWTPKNDHAPYHAPQPSHVPLQDTDAPTPECEAIDARYNFANAMLHLLDEGDIDVGNICFSDEVYFNLDGFVSKQNWYIWEPKTHMLLYHHPCPQK</sequence>
<dbReference type="AlphaFoldDB" id="A0A4Y2J8N0"/>
<proteinExistence type="predicted"/>